<proteinExistence type="predicted"/>
<dbReference type="EMBL" id="CAXAMN010013669">
    <property type="protein sequence ID" value="CAK9041485.1"/>
    <property type="molecule type" value="Genomic_DNA"/>
</dbReference>
<comment type="caution">
    <text evidence="2">The sequence shown here is derived from an EMBL/GenBank/DDBJ whole genome shotgun (WGS) entry which is preliminary data.</text>
</comment>
<feature type="region of interest" description="Disordered" evidence="1">
    <location>
        <begin position="120"/>
        <end position="152"/>
    </location>
</feature>
<evidence type="ECO:0000313" key="3">
    <source>
        <dbReference type="Proteomes" id="UP001642484"/>
    </source>
</evidence>
<keyword evidence="3" id="KW-1185">Reference proteome</keyword>
<name>A0ABP0LQP1_9DINO</name>
<gene>
    <name evidence="2" type="ORF">CCMP2556_LOCUS22228</name>
</gene>
<evidence type="ECO:0000256" key="1">
    <source>
        <dbReference type="SAM" id="MobiDB-lite"/>
    </source>
</evidence>
<dbReference type="Proteomes" id="UP001642484">
    <property type="component" value="Unassembled WGS sequence"/>
</dbReference>
<protein>
    <submittedName>
        <fullName evidence="2">Uncharacterized protein</fullName>
    </submittedName>
</protein>
<sequence length="152" mass="16353">MSERDAEELLWSLGVGAALPQWLKDASAHRPCRPFRGQEAVPAIPVDEDRTQALACHADLLDPEAPGQEKERGGGVGVFETSIKGWLESLDDDGFLAGVTGPGLRMVKLTGSSLKMLESRSLAINGSSRNGSESIRPRKHTSGAPSDHLRKR</sequence>
<accession>A0ABP0LQP1</accession>
<reference evidence="2 3" key="1">
    <citation type="submission" date="2024-02" db="EMBL/GenBank/DDBJ databases">
        <authorList>
            <person name="Chen Y."/>
            <person name="Shah S."/>
            <person name="Dougan E. K."/>
            <person name="Thang M."/>
            <person name="Chan C."/>
        </authorList>
    </citation>
    <scope>NUCLEOTIDE SEQUENCE [LARGE SCALE GENOMIC DNA]</scope>
</reference>
<evidence type="ECO:0000313" key="2">
    <source>
        <dbReference type="EMBL" id="CAK9041485.1"/>
    </source>
</evidence>
<organism evidence="2 3">
    <name type="scientific">Durusdinium trenchii</name>
    <dbReference type="NCBI Taxonomy" id="1381693"/>
    <lineage>
        <taxon>Eukaryota</taxon>
        <taxon>Sar</taxon>
        <taxon>Alveolata</taxon>
        <taxon>Dinophyceae</taxon>
        <taxon>Suessiales</taxon>
        <taxon>Symbiodiniaceae</taxon>
        <taxon>Durusdinium</taxon>
    </lineage>
</organism>
<feature type="compositionally biased region" description="Polar residues" evidence="1">
    <location>
        <begin position="122"/>
        <end position="133"/>
    </location>
</feature>